<dbReference type="EMBL" id="OOIP01000011">
    <property type="protein sequence ID" value="SPO38691.1"/>
    <property type="molecule type" value="Genomic_DNA"/>
</dbReference>
<keyword evidence="4" id="KW-1185">Reference proteome</keyword>
<feature type="region of interest" description="Disordered" evidence="1">
    <location>
        <begin position="276"/>
        <end position="310"/>
    </location>
</feature>
<feature type="domain" description="Nudix hydrolase" evidence="2">
    <location>
        <begin position="59"/>
        <end position="198"/>
    </location>
</feature>
<dbReference type="InterPro" id="IPR015797">
    <property type="entry name" value="NUDIX_hydrolase-like_dom_sf"/>
</dbReference>
<reference evidence="3 4" key="1">
    <citation type="submission" date="2018-03" db="EMBL/GenBank/DDBJ databases">
        <authorList>
            <person name="Guldener U."/>
        </authorList>
    </citation>
    <scope>NUCLEOTIDE SEQUENCE [LARGE SCALE GENOMIC DNA]</scope>
    <source>
        <strain evidence="3 4">DAOM196992</strain>
    </source>
</reference>
<dbReference type="PANTHER" id="PTHR12992">
    <property type="entry name" value="NUDIX HYDROLASE"/>
    <property type="match status" value="1"/>
</dbReference>
<name>A0A5C3F642_9BASI</name>
<accession>A0A5C3F642</accession>
<evidence type="ECO:0000313" key="4">
    <source>
        <dbReference type="Proteomes" id="UP000323386"/>
    </source>
</evidence>
<organism evidence="3 4">
    <name type="scientific">Pseudozyma flocculosa</name>
    <dbReference type="NCBI Taxonomy" id="84751"/>
    <lineage>
        <taxon>Eukaryota</taxon>
        <taxon>Fungi</taxon>
        <taxon>Dikarya</taxon>
        <taxon>Basidiomycota</taxon>
        <taxon>Ustilaginomycotina</taxon>
        <taxon>Ustilaginomycetes</taxon>
        <taxon>Ustilaginales</taxon>
        <taxon>Ustilaginaceae</taxon>
        <taxon>Pseudozyma</taxon>
    </lineage>
</organism>
<dbReference type="InterPro" id="IPR000086">
    <property type="entry name" value="NUDIX_hydrolase_dom"/>
</dbReference>
<sequence length="310" mass="33823">MTIQSAQTTAKATTAKATTATLAAATTASLDDLTPANLECIRRLQAAQPPPSFDHVPHRSQAAVAVILFQGTDAQLHAIMTTRAQHLRSHPGQASLPGGKMDSTDSDVAWTALRESCEEVGLDPKSVSYIHTFAPFLSKTALLVHPVVFYLRGGEAALKHLVASPSEVDLIWSTPLEQFLSSTAPKHLEAHLAHPSSVDKHRPPQTAFRTYTDVPWISGSYRMHRFRSQHQLIKGLTADVLIHTATCAYGRRPAYPVCAPDQLSWSDMVDRVLQRQHKGQRGERRWGDGESGDAYGSSEAYATNIGVDDE</sequence>
<dbReference type="AlphaFoldDB" id="A0A5C3F642"/>
<dbReference type="Gene3D" id="3.90.79.10">
    <property type="entry name" value="Nucleoside Triphosphate Pyrophosphohydrolase"/>
    <property type="match status" value="1"/>
</dbReference>
<proteinExistence type="predicted"/>
<dbReference type="InterPro" id="IPR045121">
    <property type="entry name" value="CoAse"/>
</dbReference>
<dbReference type="PROSITE" id="PS51462">
    <property type="entry name" value="NUDIX"/>
    <property type="match status" value="1"/>
</dbReference>
<protein>
    <submittedName>
        <fullName evidence="3">Related to PCD1 - peroxisomal nudix pyrophosphatase</fullName>
    </submittedName>
</protein>
<evidence type="ECO:0000256" key="1">
    <source>
        <dbReference type="SAM" id="MobiDB-lite"/>
    </source>
</evidence>
<dbReference type="Pfam" id="PF00293">
    <property type="entry name" value="NUDIX"/>
    <property type="match status" value="1"/>
</dbReference>
<dbReference type="OrthoDB" id="10260614at2759"/>
<dbReference type="CDD" id="cd03426">
    <property type="entry name" value="NUDIX_CoAse_Nudt7"/>
    <property type="match status" value="1"/>
</dbReference>
<gene>
    <name evidence="3" type="ORF">PSFLO_04170</name>
</gene>
<dbReference type="PANTHER" id="PTHR12992:SF45">
    <property type="entry name" value="NUDIX HYDROLASE DOMAIN-CONTAINING PROTEIN"/>
    <property type="match status" value="1"/>
</dbReference>
<dbReference type="GO" id="GO:0010945">
    <property type="term" value="F:coenzyme A diphosphatase activity"/>
    <property type="evidence" value="ECO:0007669"/>
    <property type="project" value="InterPro"/>
</dbReference>
<evidence type="ECO:0000259" key="2">
    <source>
        <dbReference type="PROSITE" id="PS51462"/>
    </source>
</evidence>
<dbReference type="Proteomes" id="UP000323386">
    <property type="component" value="Unassembled WGS sequence"/>
</dbReference>
<dbReference type="SUPFAM" id="SSF55811">
    <property type="entry name" value="Nudix"/>
    <property type="match status" value="1"/>
</dbReference>
<evidence type="ECO:0000313" key="3">
    <source>
        <dbReference type="EMBL" id="SPO38691.1"/>
    </source>
</evidence>
<dbReference type="GO" id="GO:0015938">
    <property type="term" value="P:coenzyme A catabolic process"/>
    <property type="evidence" value="ECO:0007669"/>
    <property type="project" value="TreeGrafter"/>
</dbReference>